<protein>
    <submittedName>
        <fullName evidence="1">Uncharacterized protein</fullName>
    </submittedName>
</protein>
<dbReference type="EMBL" id="JACHHI010000009">
    <property type="protein sequence ID" value="MBB6478363.1"/>
    <property type="molecule type" value="Genomic_DNA"/>
</dbReference>
<reference evidence="1 2" key="1">
    <citation type="submission" date="2020-08" db="EMBL/GenBank/DDBJ databases">
        <title>Genomic Encyclopedia of Type Strains, Phase IV (KMG-IV): sequencing the most valuable type-strain genomes for metagenomic binning, comparative biology and taxonomic classification.</title>
        <authorList>
            <person name="Goeker M."/>
        </authorList>
    </citation>
    <scope>NUCLEOTIDE SEQUENCE [LARGE SCALE GENOMIC DNA]</scope>
    <source>
        <strain evidence="1 2">DSM 21255</strain>
    </source>
</reference>
<feature type="non-terminal residue" evidence="1">
    <location>
        <position position="26"/>
    </location>
</feature>
<name>A0A841R3J4_9FIRM</name>
<dbReference type="AlphaFoldDB" id="A0A841R3J4"/>
<organism evidence="1 2">
    <name type="scientific">Negativicoccus succinicivorans</name>
    <dbReference type="NCBI Taxonomy" id="620903"/>
    <lineage>
        <taxon>Bacteria</taxon>
        <taxon>Bacillati</taxon>
        <taxon>Bacillota</taxon>
        <taxon>Negativicutes</taxon>
        <taxon>Veillonellales</taxon>
        <taxon>Veillonellaceae</taxon>
        <taxon>Negativicoccus</taxon>
    </lineage>
</organism>
<evidence type="ECO:0000313" key="1">
    <source>
        <dbReference type="EMBL" id="MBB6478363.1"/>
    </source>
</evidence>
<keyword evidence="2" id="KW-1185">Reference proteome</keyword>
<gene>
    <name evidence="1" type="ORF">HNR45_001442</name>
</gene>
<dbReference type="Proteomes" id="UP000591941">
    <property type="component" value="Unassembled WGS sequence"/>
</dbReference>
<accession>A0A841R3J4</accession>
<comment type="caution">
    <text evidence="1">The sequence shown here is derived from an EMBL/GenBank/DDBJ whole genome shotgun (WGS) entry which is preliminary data.</text>
</comment>
<evidence type="ECO:0000313" key="2">
    <source>
        <dbReference type="Proteomes" id="UP000591941"/>
    </source>
</evidence>
<proteinExistence type="predicted"/>
<sequence length="26" mass="2918">MALYRLSSKIGKSGTATSHYNYIARE</sequence>